<comment type="similarity">
    <text evidence="2">Belongs to the prokaryotic Ku family.</text>
</comment>
<feature type="domain" description="Ku" evidence="4">
    <location>
        <begin position="55"/>
        <end position="185"/>
    </location>
</feature>
<dbReference type="EMBL" id="SZZP01000033">
    <property type="protein sequence ID" value="TKV73667.1"/>
    <property type="molecule type" value="Genomic_DNA"/>
</dbReference>
<dbReference type="GO" id="GO:0006310">
    <property type="term" value="P:DNA recombination"/>
    <property type="evidence" value="ECO:0007669"/>
    <property type="project" value="UniProtKB-KW"/>
</dbReference>
<evidence type="ECO:0000313" key="6">
    <source>
        <dbReference type="Proteomes" id="UP000305095"/>
    </source>
</evidence>
<comment type="function">
    <text evidence="2">With LigD forms a non-homologous end joining (NHEJ) DNA repair enzyme, which repairs dsDNA breaks with reduced fidelity. Binds linear dsDNA with 5'- and 3'- overhangs but not closed circular dsDNA nor ssDNA. Recruits and stimulates the ligase activity of LigD.</text>
</comment>
<reference evidence="5 6" key="1">
    <citation type="submission" date="2019-05" db="EMBL/GenBank/DDBJ databases">
        <title>Draft Genome of Bradyrhizobium elkanii strain SEMIA 938, Used in Commercial Inoculants for Lupinus spp. in Brazil.</title>
        <authorList>
            <person name="Hungria M."/>
            <person name="Delamuta J.R.M."/>
            <person name="Ribeiro R.A."/>
            <person name="Nogueira M.A."/>
        </authorList>
    </citation>
    <scope>NUCLEOTIDE SEQUENCE [LARGE SCALE GENOMIC DNA]</scope>
    <source>
        <strain evidence="5 6">Semia 938</strain>
    </source>
</reference>
<dbReference type="SMART" id="SM00559">
    <property type="entry name" value="Ku78"/>
    <property type="match status" value="1"/>
</dbReference>
<dbReference type="Proteomes" id="UP000305095">
    <property type="component" value="Unassembled WGS sequence"/>
</dbReference>
<keyword evidence="2" id="KW-0227">DNA damage</keyword>
<sequence length="307" mass="34512">MAPRANWKGFLRLSLVTCPVALYPATSESEKISFNQLNRKTGHRIKYAKVDADTGEEVASEDIVKGYKVDDDTFVEVTREELENVALESTRTIEIDEFVDRSEIDPRYLIRPYYLCPDGKVGHDAFAVIRETIREMNKVAIGRVVLTNREHIIALEAMDKGLIGTLLRYPYEVRSADEYFDEIQDVKVTKDMLDLARHIVNQKSGHFEPGKFEDQYETALIDLINKKRAGKPIAAKARPRGENVVDLMDALRKSIGREKTAEGSKPARKPRKAASGQKEMLMPIAGKKPAKEAAAKKPAAKPQRKSA</sequence>
<dbReference type="RefSeq" id="WP_137483361.1">
    <property type="nucleotide sequence ID" value="NZ_SZZP01000033.1"/>
</dbReference>
<evidence type="ECO:0000256" key="3">
    <source>
        <dbReference type="SAM" id="MobiDB-lite"/>
    </source>
</evidence>
<evidence type="ECO:0000313" key="5">
    <source>
        <dbReference type="EMBL" id="TKV73667.1"/>
    </source>
</evidence>
<dbReference type="Pfam" id="PF02735">
    <property type="entry name" value="Ku"/>
    <property type="match status" value="1"/>
</dbReference>
<dbReference type="GO" id="GO:0006303">
    <property type="term" value="P:double-strand break repair via nonhomologous end joining"/>
    <property type="evidence" value="ECO:0007669"/>
    <property type="project" value="UniProtKB-UniRule"/>
</dbReference>
<dbReference type="PIRSF" id="PIRSF006493">
    <property type="entry name" value="Prok_Ku"/>
    <property type="match status" value="1"/>
</dbReference>
<dbReference type="PANTHER" id="PTHR41251:SF1">
    <property type="entry name" value="NON-HOMOLOGOUS END JOINING PROTEIN KU"/>
    <property type="match status" value="1"/>
</dbReference>
<evidence type="ECO:0000256" key="1">
    <source>
        <dbReference type="ARBA" id="ARBA00023125"/>
    </source>
</evidence>
<dbReference type="NCBIfam" id="TIGR02772">
    <property type="entry name" value="Ku_bact"/>
    <property type="match status" value="1"/>
</dbReference>
<dbReference type="Gene3D" id="2.40.290.10">
    <property type="match status" value="1"/>
</dbReference>
<keyword evidence="1 2" id="KW-0238">DNA-binding</keyword>
<dbReference type="SUPFAM" id="SSF100939">
    <property type="entry name" value="SPOC domain-like"/>
    <property type="match status" value="1"/>
</dbReference>
<organism evidence="5 6">
    <name type="scientific">Bradyrhizobium elkanii</name>
    <dbReference type="NCBI Taxonomy" id="29448"/>
    <lineage>
        <taxon>Bacteria</taxon>
        <taxon>Pseudomonadati</taxon>
        <taxon>Pseudomonadota</taxon>
        <taxon>Alphaproteobacteria</taxon>
        <taxon>Hyphomicrobiales</taxon>
        <taxon>Nitrobacteraceae</taxon>
        <taxon>Bradyrhizobium</taxon>
    </lineage>
</organism>
<gene>
    <name evidence="2" type="primary">ku</name>
    <name evidence="5" type="ORF">FDV58_36255</name>
</gene>
<feature type="compositionally biased region" description="Basic residues" evidence="3">
    <location>
        <begin position="298"/>
        <end position="307"/>
    </location>
</feature>
<comment type="caution">
    <text evidence="5">The sequence shown here is derived from an EMBL/GenBank/DDBJ whole genome shotgun (WGS) entry which is preliminary data.</text>
</comment>
<dbReference type="AlphaFoldDB" id="A0A4U6RH78"/>
<protein>
    <recommendedName>
        <fullName evidence="2">Non-homologous end joining protein Ku</fullName>
    </recommendedName>
</protein>
<name>A0A4U6RH78_BRAEL</name>
<feature type="region of interest" description="Disordered" evidence="3">
    <location>
        <begin position="256"/>
        <end position="307"/>
    </location>
</feature>
<dbReference type="InterPro" id="IPR016194">
    <property type="entry name" value="SPOC-like_C_dom_sf"/>
</dbReference>
<dbReference type="PANTHER" id="PTHR41251">
    <property type="entry name" value="NON-HOMOLOGOUS END JOINING PROTEIN KU"/>
    <property type="match status" value="1"/>
</dbReference>
<dbReference type="InterPro" id="IPR009187">
    <property type="entry name" value="Prok_Ku"/>
</dbReference>
<proteinExistence type="inferred from homology"/>
<dbReference type="InterPro" id="IPR006164">
    <property type="entry name" value="DNA_bd_Ku70/Ku80"/>
</dbReference>
<dbReference type="GO" id="GO:0003690">
    <property type="term" value="F:double-stranded DNA binding"/>
    <property type="evidence" value="ECO:0007669"/>
    <property type="project" value="UniProtKB-UniRule"/>
</dbReference>
<dbReference type="HAMAP" id="MF_01875">
    <property type="entry name" value="Prokaryotic_Ku"/>
    <property type="match status" value="1"/>
</dbReference>
<evidence type="ECO:0000256" key="2">
    <source>
        <dbReference type="HAMAP-Rule" id="MF_01875"/>
    </source>
</evidence>
<evidence type="ECO:0000259" key="4">
    <source>
        <dbReference type="SMART" id="SM00559"/>
    </source>
</evidence>
<dbReference type="CDD" id="cd00789">
    <property type="entry name" value="KU_like"/>
    <property type="match status" value="1"/>
</dbReference>
<keyword evidence="2" id="KW-0233">DNA recombination</keyword>
<keyword evidence="2" id="KW-0234">DNA repair</keyword>
<dbReference type="FunFam" id="2.40.290.10:FF:000004">
    <property type="entry name" value="Non-homologous end joining protein Ku"/>
    <property type="match status" value="1"/>
</dbReference>
<accession>A0A4U6RH78</accession>
<comment type="subunit">
    <text evidence="2">Homodimer. Interacts with LigD.</text>
</comment>